<dbReference type="CDD" id="cd03801">
    <property type="entry name" value="GT4_PimA-like"/>
    <property type="match status" value="1"/>
</dbReference>
<dbReference type="Pfam" id="PF00534">
    <property type="entry name" value="Glycos_transf_1"/>
    <property type="match status" value="1"/>
</dbReference>
<accession>A0A934KWC9</accession>
<keyword evidence="4" id="KW-1185">Reference proteome</keyword>
<dbReference type="PANTHER" id="PTHR12526:SF630">
    <property type="entry name" value="GLYCOSYLTRANSFERASE"/>
    <property type="match status" value="1"/>
</dbReference>
<dbReference type="AlphaFoldDB" id="A0A934KWC9"/>
<dbReference type="EMBL" id="JAEHJZ010000017">
    <property type="protein sequence ID" value="MBJ7880570.1"/>
    <property type="molecule type" value="Genomic_DNA"/>
</dbReference>
<name>A0A934KWC9_9FLAO</name>
<feature type="domain" description="Glycosyltransferase subfamily 4-like N-terminal" evidence="2">
    <location>
        <begin position="82"/>
        <end position="178"/>
    </location>
</feature>
<protein>
    <submittedName>
        <fullName evidence="3">Glycosyltransferase family 4 protein</fullName>
    </submittedName>
</protein>
<evidence type="ECO:0000259" key="2">
    <source>
        <dbReference type="Pfam" id="PF13439"/>
    </source>
</evidence>
<organism evidence="3 4">
    <name type="scientific">Gelidibacter salicanalis</name>
    <dbReference type="NCBI Taxonomy" id="291193"/>
    <lineage>
        <taxon>Bacteria</taxon>
        <taxon>Pseudomonadati</taxon>
        <taxon>Bacteroidota</taxon>
        <taxon>Flavobacteriia</taxon>
        <taxon>Flavobacteriales</taxon>
        <taxon>Flavobacteriaceae</taxon>
        <taxon>Gelidibacter</taxon>
    </lineage>
</organism>
<dbReference type="Gene3D" id="3.40.50.2000">
    <property type="entry name" value="Glycogen Phosphorylase B"/>
    <property type="match status" value="2"/>
</dbReference>
<reference evidence="3 4" key="1">
    <citation type="submission" date="2020-09" db="EMBL/GenBank/DDBJ databases">
        <title>Draft genome of Gelidibacter salicanalis PAMC21136.</title>
        <authorList>
            <person name="Park H."/>
        </authorList>
    </citation>
    <scope>NUCLEOTIDE SEQUENCE [LARGE SCALE GENOMIC DNA]</scope>
    <source>
        <strain evidence="3 4">PAMC21136</strain>
    </source>
</reference>
<dbReference type="GO" id="GO:0016757">
    <property type="term" value="F:glycosyltransferase activity"/>
    <property type="evidence" value="ECO:0007669"/>
    <property type="project" value="InterPro"/>
</dbReference>
<feature type="domain" description="Glycosyl transferase family 1" evidence="1">
    <location>
        <begin position="181"/>
        <end position="332"/>
    </location>
</feature>
<gene>
    <name evidence="3" type="ORF">JEM65_07905</name>
</gene>
<comment type="caution">
    <text evidence="3">The sequence shown here is derived from an EMBL/GenBank/DDBJ whole genome shotgun (WGS) entry which is preliminary data.</text>
</comment>
<dbReference type="InterPro" id="IPR001296">
    <property type="entry name" value="Glyco_trans_1"/>
</dbReference>
<dbReference type="Pfam" id="PF13439">
    <property type="entry name" value="Glyco_transf_4"/>
    <property type="match status" value="1"/>
</dbReference>
<evidence type="ECO:0000259" key="1">
    <source>
        <dbReference type="Pfam" id="PF00534"/>
    </source>
</evidence>
<evidence type="ECO:0000313" key="3">
    <source>
        <dbReference type="EMBL" id="MBJ7880570.1"/>
    </source>
</evidence>
<dbReference type="InterPro" id="IPR028098">
    <property type="entry name" value="Glyco_trans_4-like_N"/>
</dbReference>
<dbReference type="RefSeq" id="WP_199598407.1">
    <property type="nucleotide sequence ID" value="NZ_JAEHJZ010000017.1"/>
</dbReference>
<dbReference type="PANTHER" id="PTHR12526">
    <property type="entry name" value="GLYCOSYLTRANSFERASE"/>
    <property type="match status" value="1"/>
</dbReference>
<evidence type="ECO:0000313" key="4">
    <source>
        <dbReference type="Proteomes" id="UP000662373"/>
    </source>
</evidence>
<sequence length="359" mass="41148">MSLITLKSIAIICNYEIKENRIGGMDRFFIAFDEKVKKEGYTVQWFFKGNTKIRFYDNLNINLAGNTTVEALFLEYISEASFKYSHVITHFTELCSAFYKKVKLITEAKCIAIDHNPRPLEGFSMKKRLKLRFKGLLYSRFIDVFVGVSKYTKRHILMDYGNFITSKVIVVYNGIDTTVFKKRNHLNTNRFIVACHLRSSKGIQDLLRALSLIPNEIKSSIIVDIYGEGPMEKELKMLSSSLNLDEIVAFKGSTSELHNIFCNYNYMIQPTYMECFSLSILESLSANVPVITTQVGGNMEVIKDGINGYIFQAGDINELKVILTDLLNDKKSIVKPVHQNIQENFSIERMVGEHFKLLN</sequence>
<proteinExistence type="predicted"/>
<dbReference type="SUPFAM" id="SSF53756">
    <property type="entry name" value="UDP-Glycosyltransferase/glycogen phosphorylase"/>
    <property type="match status" value="1"/>
</dbReference>
<dbReference type="Proteomes" id="UP000662373">
    <property type="component" value="Unassembled WGS sequence"/>
</dbReference>